<sequence>MNWMTGGKHRALYSQRGQRRQMHFPSQVQRQRVKPSSPSRSAQPAAAARARDSTTPWYIVQVGDDTESQGRERARVPMSHWTLRVALVVTTFWWCQRADIRVLELERQRAKSSKPATSQEVTGETAALEVTSDWTLDSRARLSPSHKTRRGQDAVEGRDGSSGSRCVFTPVKKARRGEQPFRAVQRLPDASGGERPLSTVASDGDTVFVNDGKELRHETQAQHTERECARRFSFETHDGRFSQHIGQNDDRNLFQHHRQSSLDKDHDTETAFDCRMPEVQQQAFDGIHGHQQAFLDEVSDIDQRYFQRSRLESAFSAGSSSDLPFDRSDSHSFVRNPYHPRENLTPSSPVAASPLSFRMSRAEGLQFLSAKLCYMTCSPFFSSPAVPALYPSSHNDTQRNSTHNRHPSPSPSPSTSTSSQGSVVLGHPPPGWQKKMLMSLNDEMIARHEDHLEKLVSFRENMSSSSVAHVVGATDCLQRSPSIFSSSPRSSTGSDSESSLINTVVPSNVKERKLAAAASQQHPPNPRMWFQRSATTRSGGDTDAVTLSGGNTVAQQRSWAMSTRTKTILDTVSSSKAFSVENATEMHRTEHQQMESVAVYMYTLVQCYKIDESLRCNLRCHFIFHGILLIVLICQFADRCGTPLGGHVQPVSKVSSTPLADAALPTPKACRREITFSPMNARSRTKVD</sequence>
<feature type="compositionally biased region" description="Basic residues" evidence="1">
    <location>
        <begin position="7"/>
        <end position="22"/>
    </location>
</feature>
<feature type="region of interest" description="Disordered" evidence="1">
    <location>
        <begin position="479"/>
        <end position="542"/>
    </location>
</feature>
<evidence type="ECO:0000256" key="1">
    <source>
        <dbReference type="SAM" id="MobiDB-lite"/>
    </source>
</evidence>
<feature type="compositionally biased region" description="Low complexity" evidence="1">
    <location>
        <begin position="35"/>
        <end position="48"/>
    </location>
</feature>
<feature type="compositionally biased region" description="Low complexity" evidence="1">
    <location>
        <begin position="480"/>
        <end position="499"/>
    </location>
</feature>
<proteinExistence type="predicted"/>
<organism evidence="2 3">
    <name type="scientific">Peronospora matthiolae</name>
    <dbReference type="NCBI Taxonomy" id="2874970"/>
    <lineage>
        <taxon>Eukaryota</taxon>
        <taxon>Sar</taxon>
        <taxon>Stramenopiles</taxon>
        <taxon>Oomycota</taxon>
        <taxon>Peronosporomycetes</taxon>
        <taxon>Peronosporales</taxon>
        <taxon>Peronosporaceae</taxon>
        <taxon>Peronospora</taxon>
    </lineage>
</organism>
<evidence type="ECO:0000313" key="2">
    <source>
        <dbReference type="EMBL" id="CAK7922164.1"/>
    </source>
</evidence>
<dbReference type="Proteomes" id="UP001162060">
    <property type="component" value="Unassembled WGS sequence"/>
</dbReference>
<feature type="compositionally biased region" description="Basic and acidic residues" evidence="1">
    <location>
        <begin position="150"/>
        <end position="159"/>
    </location>
</feature>
<comment type="caution">
    <text evidence="2">The sequence shown here is derived from an EMBL/GenBank/DDBJ whole genome shotgun (WGS) entry which is preliminary data.</text>
</comment>
<dbReference type="EMBL" id="CAKLBY020000065">
    <property type="protein sequence ID" value="CAK7922164.1"/>
    <property type="molecule type" value="Genomic_DNA"/>
</dbReference>
<evidence type="ECO:0000313" key="3">
    <source>
        <dbReference type="Proteomes" id="UP001162060"/>
    </source>
</evidence>
<feature type="region of interest" description="Disordered" evidence="1">
    <location>
        <begin position="1"/>
        <end position="53"/>
    </location>
</feature>
<reference evidence="2" key="1">
    <citation type="submission" date="2024-01" db="EMBL/GenBank/DDBJ databases">
        <authorList>
            <person name="Webb A."/>
        </authorList>
    </citation>
    <scope>NUCLEOTIDE SEQUENCE</scope>
    <source>
        <strain evidence="2">Pm1</strain>
    </source>
</reference>
<feature type="compositionally biased region" description="Polar residues" evidence="1">
    <location>
        <begin position="392"/>
        <end position="401"/>
    </location>
</feature>
<feature type="region of interest" description="Disordered" evidence="1">
    <location>
        <begin position="391"/>
        <end position="430"/>
    </location>
</feature>
<protein>
    <submittedName>
        <fullName evidence="2">Uncharacterized protein</fullName>
    </submittedName>
</protein>
<name>A0AAV1TJ85_9STRA</name>
<accession>A0AAV1TJ85</accession>
<dbReference type="AlphaFoldDB" id="A0AAV1TJ85"/>
<gene>
    <name evidence="2" type="ORF">PM001_LOCUS7490</name>
</gene>
<feature type="region of interest" description="Disordered" evidence="1">
    <location>
        <begin position="139"/>
        <end position="166"/>
    </location>
</feature>